<dbReference type="CDD" id="cd00093">
    <property type="entry name" value="HTH_XRE"/>
    <property type="match status" value="1"/>
</dbReference>
<dbReference type="RefSeq" id="WP_219433375.1">
    <property type="nucleotide sequence ID" value="NZ_JAHXCP010000009.1"/>
</dbReference>
<protein>
    <submittedName>
        <fullName evidence="2">Helix-turn-helix transcriptional regulator</fullName>
    </submittedName>
</protein>
<feature type="domain" description="HTH cro/C1-type" evidence="1">
    <location>
        <begin position="21"/>
        <end position="74"/>
    </location>
</feature>
<dbReference type="Proteomes" id="UP000812077">
    <property type="component" value="Unassembled WGS sequence"/>
</dbReference>
<organism evidence="2 3">
    <name type="scientific">Prevotella melaninogenica</name>
    <dbReference type="NCBI Taxonomy" id="28132"/>
    <lineage>
        <taxon>Bacteria</taxon>
        <taxon>Pseudomonadati</taxon>
        <taxon>Bacteroidota</taxon>
        <taxon>Bacteroidia</taxon>
        <taxon>Bacteroidales</taxon>
        <taxon>Prevotellaceae</taxon>
        <taxon>Prevotella</taxon>
    </lineage>
</organism>
<dbReference type="SMART" id="SM00530">
    <property type="entry name" value="HTH_XRE"/>
    <property type="match status" value="1"/>
</dbReference>
<evidence type="ECO:0000313" key="3">
    <source>
        <dbReference type="Proteomes" id="UP000812077"/>
    </source>
</evidence>
<accession>A0ABS6Y6G1</accession>
<sequence>MARRNEDDKDVKEYRGKRFDMRALMAKYDVSISDLANGTGLSYGSVQSLIRLNRPSMTNLYKIAQALSCDVTELFLSEDEIENPTSFNNVEEEKLSIATDVDVSVLEPSSTPETKTIHDAITCPYCSKRFLLLD</sequence>
<keyword evidence="3" id="KW-1185">Reference proteome</keyword>
<reference evidence="2 3" key="1">
    <citation type="submission" date="2021-07" db="EMBL/GenBank/DDBJ databases">
        <title>Genomic diversity and antimicrobial resistance of Prevotella spp. isolated from chronic lung disease airways.</title>
        <authorList>
            <person name="Webb K.A."/>
            <person name="Olagoke O.S."/>
            <person name="Baird T."/>
            <person name="Neill J."/>
            <person name="Pham A."/>
            <person name="Wells T.J."/>
            <person name="Ramsay K.A."/>
            <person name="Bell S.C."/>
            <person name="Sarovich D.S."/>
            <person name="Price E.P."/>
        </authorList>
    </citation>
    <scope>NUCLEOTIDE SEQUENCE [LARGE SCALE GENOMIC DNA]</scope>
    <source>
        <strain evidence="2 3">SCHI0027.S.6</strain>
    </source>
</reference>
<comment type="caution">
    <text evidence="2">The sequence shown here is derived from an EMBL/GenBank/DDBJ whole genome shotgun (WGS) entry which is preliminary data.</text>
</comment>
<proteinExistence type="predicted"/>
<evidence type="ECO:0000313" key="2">
    <source>
        <dbReference type="EMBL" id="MBW4754764.1"/>
    </source>
</evidence>
<evidence type="ECO:0000259" key="1">
    <source>
        <dbReference type="PROSITE" id="PS50943"/>
    </source>
</evidence>
<dbReference type="EMBL" id="JAHXCP010000009">
    <property type="protein sequence ID" value="MBW4754764.1"/>
    <property type="molecule type" value="Genomic_DNA"/>
</dbReference>
<gene>
    <name evidence="2" type="ORF">KZO77_06870</name>
</gene>
<dbReference type="InterPro" id="IPR001387">
    <property type="entry name" value="Cro/C1-type_HTH"/>
</dbReference>
<dbReference type="Pfam" id="PF13443">
    <property type="entry name" value="HTH_26"/>
    <property type="match status" value="1"/>
</dbReference>
<dbReference type="PROSITE" id="PS50943">
    <property type="entry name" value="HTH_CROC1"/>
    <property type="match status" value="1"/>
</dbReference>
<name>A0ABS6Y6G1_9BACT</name>